<dbReference type="Gene3D" id="3.30.160.660">
    <property type="match status" value="1"/>
</dbReference>
<dbReference type="InterPro" id="IPR003776">
    <property type="entry name" value="YcaO-like_dom"/>
</dbReference>
<dbReference type="Pfam" id="PF02624">
    <property type="entry name" value="YcaO"/>
    <property type="match status" value="1"/>
</dbReference>
<dbReference type="Gene3D" id="3.90.930.60">
    <property type="match status" value="1"/>
</dbReference>
<dbReference type="PROSITE" id="PS51664">
    <property type="entry name" value="YCAO"/>
    <property type="match status" value="1"/>
</dbReference>
<evidence type="ECO:0000313" key="2">
    <source>
        <dbReference type="EMBL" id="MFC1416166.1"/>
    </source>
</evidence>
<sequence length="757" mass="81792">MTSIGTRGDLLGFKPHLRAEVVPGEAAYLFSSRGVTAVRGTHIEALVPLLDGTRTLARLLEDAAPAVPPSEAGRLVGRLARANLVGYLHPAADPRAHAYWELAGVDGASAESAVAGRPVRLLTAGGVSPVEAVAACASSGLRVTGPDEAHLAELTVVLCDDYLHPELGRIDARHRAEGRPWLLAKPGGVEPWIGPVFRPGAGPCWYCLAHRLREKRRADLPVQRALGLDGPVLRPEASLTAGRAIGLQAAVLMAARWIAGAEGQEDAVCTIDTLSLTTRHHRLLRRPQCSACGDPGLTAARALAPVRPQPRPKAYGADGGERALSPDQVLERYGHLVGPLTGIVDEVRRDPGLPPGINGYVSGRNLAIRAHSLAGLRSGLRNSSGGKGLTAREAEVGALCEAVERYSATRQGDEPVVRDTLRGLGGSALHPDRCQLFAPWQYRERERWNAANSSFHRVPAPFDPARPVEWTPVWSLTAQTHRYLPTSMLYFDSAQGACTDGPWADSNGNAAGSSTEDAIVQGFLELVERDAVAIWWYNRTRHAAVDLDAFDAPWLAELREAYARMRRQVWVLDVSTDLGVPVMVAVSRRTDKPAEDLAFGFGAHFDPRIALSRALTEMGQLLPAVVDARADGTGYRLSDPGLLSWWTGATTANQPYLLPDPALKPRSPGSYDYRRRPDLRDDIVAAESLVAARGMELLVLDQTRPDVGLPVVKVLVPGLRHFWARFALGRLFDVPVALGRLDRPTGRDRLNPVPLFV</sequence>
<feature type="domain" description="YcaO" evidence="1">
    <location>
        <begin position="386"/>
        <end position="757"/>
    </location>
</feature>
<comment type="caution">
    <text evidence="2">The sequence shown here is derived from an EMBL/GenBank/DDBJ whole genome shotgun (WGS) entry which is preliminary data.</text>
</comment>
<dbReference type="InterPro" id="IPR022291">
    <property type="entry name" value="Bacteriocin_synth_cyclodeHase"/>
</dbReference>
<evidence type="ECO:0000259" key="1">
    <source>
        <dbReference type="PROSITE" id="PS51664"/>
    </source>
</evidence>
<dbReference type="PANTHER" id="PTHR37809:SF1">
    <property type="entry name" value="RIBOSOMAL PROTEIN S12 METHYLTHIOTRANSFERASE ACCESSORY FACTOR YCAO"/>
    <property type="match status" value="1"/>
</dbReference>
<proteinExistence type="predicted"/>
<dbReference type="NCBIfam" id="TIGR00702">
    <property type="entry name" value="YcaO-type kinase domain"/>
    <property type="match status" value="1"/>
</dbReference>
<reference evidence="2 3" key="1">
    <citation type="submission" date="2024-09" db="EMBL/GenBank/DDBJ databases">
        <authorList>
            <person name="Lee S.D."/>
        </authorList>
    </citation>
    <scope>NUCLEOTIDE SEQUENCE [LARGE SCALE GENOMIC DNA]</scope>
    <source>
        <strain evidence="2 3">N8-3</strain>
    </source>
</reference>
<evidence type="ECO:0000313" key="3">
    <source>
        <dbReference type="Proteomes" id="UP001592531"/>
    </source>
</evidence>
<dbReference type="Gene3D" id="3.30.40.250">
    <property type="match status" value="1"/>
</dbReference>
<dbReference type="RefSeq" id="WP_380533168.1">
    <property type="nucleotide sequence ID" value="NZ_JBHFAB010000003.1"/>
</dbReference>
<accession>A0ABV6VRH5</accession>
<dbReference type="NCBIfam" id="TIGR03604">
    <property type="entry name" value="TOMM_cyclo_SagD"/>
    <property type="match status" value="1"/>
</dbReference>
<protein>
    <submittedName>
        <fullName evidence="2">TOMM leader peptide-binding protein</fullName>
    </submittedName>
</protein>
<dbReference type="Proteomes" id="UP001592531">
    <property type="component" value="Unassembled WGS sequence"/>
</dbReference>
<dbReference type="EMBL" id="JBHFAB010000003">
    <property type="protein sequence ID" value="MFC1416166.1"/>
    <property type="molecule type" value="Genomic_DNA"/>
</dbReference>
<organism evidence="2 3">
    <name type="scientific">Streptacidiphilus cavernicola</name>
    <dbReference type="NCBI Taxonomy" id="3342716"/>
    <lineage>
        <taxon>Bacteria</taxon>
        <taxon>Bacillati</taxon>
        <taxon>Actinomycetota</taxon>
        <taxon>Actinomycetes</taxon>
        <taxon>Kitasatosporales</taxon>
        <taxon>Streptomycetaceae</taxon>
        <taxon>Streptacidiphilus</taxon>
    </lineage>
</organism>
<dbReference type="PANTHER" id="PTHR37809">
    <property type="entry name" value="RIBOSOMAL PROTEIN S12 METHYLTHIOTRANSFERASE ACCESSORY FACTOR YCAO"/>
    <property type="match status" value="1"/>
</dbReference>
<dbReference type="Gene3D" id="3.40.50.720">
    <property type="entry name" value="NAD(P)-binding Rossmann-like Domain"/>
    <property type="match status" value="1"/>
</dbReference>
<dbReference type="Gene3D" id="3.30.1330.230">
    <property type="match status" value="1"/>
</dbReference>
<gene>
    <name evidence="2" type="ORF">ACEZDE_05870</name>
</gene>
<name>A0ABV6VRH5_9ACTN</name>
<dbReference type="NCBIfam" id="TIGR03882">
    <property type="entry name" value="cyclo_dehyd_2"/>
    <property type="match status" value="1"/>
</dbReference>
<keyword evidence="3" id="KW-1185">Reference proteome</keyword>
<dbReference type="InterPro" id="IPR027624">
    <property type="entry name" value="TOMM_cyclo_SagD"/>
</dbReference>